<evidence type="ECO:0000259" key="1">
    <source>
        <dbReference type="Pfam" id="PF04233"/>
    </source>
</evidence>
<reference evidence="3" key="1">
    <citation type="journal article" date="2019" name="Int. J. Syst. Evol. Microbiol.">
        <title>The Global Catalogue of Microorganisms (GCM) 10K type strain sequencing project: providing services to taxonomists for standard genome sequencing and annotation.</title>
        <authorList>
            <consortium name="The Broad Institute Genomics Platform"/>
            <consortium name="The Broad Institute Genome Sequencing Center for Infectious Disease"/>
            <person name="Wu L."/>
            <person name="Ma J."/>
        </authorList>
    </citation>
    <scope>NUCLEOTIDE SEQUENCE [LARGE SCALE GENOMIC DNA]</scope>
    <source>
        <strain evidence="3">KCTC 23298</strain>
    </source>
</reference>
<protein>
    <recommendedName>
        <fullName evidence="1">Phage head morphogenesis domain-containing protein</fullName>
    </recommendedName>
</protein>
<dbReference type="RefSeq" id="WP_189381006.1">
    <property type="nucleotide sequence ID" value="NZ_BMYI01000005.1"/>
</dbReference>
<dbReference type="Pfam" id="PF04233">
    <property type="entry name" value="Phage_Mu_F"/>
    <property type="match status" value="1"/>
</dbReference>
<comment type="caution">
    <text evidence="2">The sequence shown here is derived from an EMBL/GenBank/DDBJ whole genome shotgun (WGS) entry which is preliminary data.</text>
</comment>
<sequence>MAKIELKALPHREAIEYFRSKGFAAQLQRFHHLDHFREEHARDFVVAKAMRDDVLTAIREEVDRLLAEGKTVQQASADLAPRLKELGWWGRSIQTDPLTGETQEVQLGSMRRLRTIFDTNMRTAHAAGHWASIQRTKRALPYLEYVQIERPTKRHDHARFHRKIWHVDDPIWRRIYPPNGYFCGCTVHQLTEGQLRREGKTVSPPLDLEEEPWTNKRTGESFMVPAGVNPGFDGNPGAAWLDLGQDWDRMTPDLTPDRRALERGIIEGLRLRRVGDGRETLVITDAASQPIKMITAETATPDSVRFDLSSAPTDASFLHSHVSEATFSRADLQMLLDTAGHSVTAITPGGSIWRAVRTRNVIYTEAVKQFGKSRTLMFWEELKALPDPEGQEIFGHARMLWLEKQGVLTYHFRMSARVAQLMERYADLLQRLVNARPET</sequence>
<organism evidence="2 3">
    <name type="scientific">Gemmobacter nanjingensis</name>
    <dbReference type="NCBI Taxonomy" id="488454"/>
    <lineage>
        <taxon>Bacteria</taxon>
        <taxon>Pseudomonadati</taxon>
        <taxon>Pseudomonadota</taxon>
        <taxon>Alphaproteobacteria</taxon>
        <taxon>Rhodobacterales</taxon>
        <taxon>Paracoccaceae</taxon>
        <taxon>Gemmobacter</taxon>
    </lineage>
</organism>
<gene>
    <name evidence="2" type="ORF">GCM10007291_22220</name>
</gene>
<dbReference type="InterPro" id="IPR006528">
    <property type="entry name" value="Phage_head_morphogenesis_dom"/>
</dbReference>
<accession>A0ABQ3FGJ9</accession>
<proteinExistence type="predicted"/>
<evidence type="ECO:0000313" key="3">
    <source>
        <dbReference type="Proteomes" id="UP000658305"/>
    </source>
</evidence>
<evidence type="ECO:0000313" key="2">
    <source>
        <dbReference type="EMBL" id="GHC22352.1"/>
    </source>
</evidence>
<dbReference type="Proteomes" id="UP000658305">
    <property type="component" value="Unassembled WGS sequence"/>
</dbReference>
<name>A0ABQ3FGJ9_9RHOB</name>
<dbReference type="EMBL" id="BMYI01000005">
    <property type="protein sequence ID" value="GHC22352.1"/>
    <property type="molecule type" value="Genomic_DNA"/>
</dbReference>
<feature type="domain" description="Phage head morphogenesis" evidence="1">
    <location>
        <begin position="57"/>
        <end position="187"/>
    </location>
</feature>
<keyword evidence="3" id="KW-1185">Reference proteome</keyword>